<organism evidence="5">
    <name type="scientific">Caldimicrobium thiodismutans</name>
    <dbReference type="NCBI Taxonomy" id="1653476"/>
    <lineage>
        <taxon>Bacteria</taxon>
        <taxon>Pseudomonadati</taxon>
        <taxon>Thermodesulfobacteriota</taxon>
        <taxon>Thermodesulfobacteria</taxon>
        <taxon>Thermodesulfobacteriales</taxon>
        <taxon>Thermodesulfobacteriaceae</taxon>
        <taxon>Caldimicrobium</taxon>
    </lineage>
</organism>
<dbReference type="InterPro" id="IPR008995">
    <property type="entry name" value="Mo/tungstate-bd_C_term_dom"/>
</dbReference>
<dbReference type="EMBL" id="DSZU01000033">
    <property type="protein sequence ID" value="HGV54905.1"/>
    <property type="molecule type" value="Genomic_DNA"/>
</dbReference>
<name>A0A832GPN0_9BACT</name>
<dbReference type="PROSITE" id="PS00211">
    <property type="entry name" value="ABC_TRANSPORTER_1"/>
    <property type="match status" value="1"/>
</dbReference>
<comment type="caution">
    <text evidence="5">The sequence shown here is derived from an EMBL/GenBank/DDBJ whole genome shotgun (WGS) entry which is preliminary data.</text>
</comment>
<dbReference type="InterPro" id="IPR017871">
    <property type="entry name" value="ABC_transporter-like_CS"/>
</dbReference>
<dbReference type="PANTHER" id="PTHR42781">
    <property type="entry name" value="SPERMIDINE/PUTRESCINE IMPORT ATP-BINDING PROTEIN POTA"/>
    <property type="match status" value="1"/>
</dbReference>
<dbReference type="AlphaFoldDB" id="A0A832GPN0"/>
<evidence type="ECO:0000259" key="4">
    <source>
        <dbReference type="PROSITE" id="PS50893"/>
    </source>
</evidence>
<dbReference type="InterPro" id="IPR027417">
    <property type="entry name" value="P-loop_NTPase"/>
</dbReference>
<evidence type="ECO:0000256" key="2">
    <source>
        <dbReference type="ARBA" id="ARBA00022741"/>
    </source>
</evidence>
<accession>A0A832GPN0</accession>
<sequence>MIEVRNLYLKQGHFELKDINLIVEEGSFHALIGPTGCGKTTLLESILGLRKIDRGQILLKGEEVTKKPPYERGFAYVPQDLSLFPHLTAYENILFGVKYGLSAKKNPNYKDIEEIIKFLRIEEVLHKKVPFLSGGEKQRVALARALAPGYKYLLLDEPFTAIHPGIRKDLWGLLKDLQRKYNLTILMVSHDLEETFFLADYITLMIKGRVIQSERKEVIYNHPATLEVAQYFGIKNIFKGELLRKEEDSYKIWCPDLASELLIPLENFKGEPKREFYFFIRRENIMIVRPDLPYREENLIPAKVQRIDFLGEQYQIMAHSLKTKVPLEIALPGYAFTKLKLKEGDKILLSLRKEKLFTVLS</sequence>
<dbReference type="SUPFAM" id="SSF52540">
    <property type="entry name" value="P-loop containing nucleoside triphosphate hydrolases"/>
    <property type="match status" value="1"/>
</dbReference>
<evidence type="ECO:0000256" key="3">
    <source>
        <dbReference type="ARBA" id="ARBA00022840"/>
    </source>
</evidence>
<dbReference type="InterPro" id="IPR050093">
    <property type="entry name" value="ABC_SmlMolc_Importer"/>
</dbReference>
<dbReference type="GO" id="GO:0016887">
    <property type="term" value="F:ATP hydrolysis activity"/>
    <property type="evidence" value="ECO:0007669"/>
    <property type="project" value="InterPro"/>
</dbReference>
<dbReference type="SMART" id="SM00382">
    <property type="entry name" value="AAA"/>
    <property type="match status" value="1"/>
</dbReference>
<dbReference type="PROSITE" id="PS50893">
    <property type="entry name" value="ABC_TRANSPORTER_2"/>
    <property type="match status" value="1"/>
</dbReference>
<gene>
    <name evidence="5" type="ORF">ENT73_02280</name>
</gene>
<dbReference type="Pfam" id="PF00005">
    <property type="entry name" value="ABC_tran"/>
    <property type="match status" value="1"/>
</dbReference>
<evidence type="ECO:0000313" key="5">
    <source>
        <dbReference type="EMBL" id="HGV54905.1"/>
    </source>
</evidence>
<dbReference type="InterPro" id="IPR003593">
    <property type="entry name" value="AAA+_ATPase"/>
</dbReference>
<dbReference type="SUPFAM" id="SSF50331">
    <property type="entry name" value="MOP-like"/>
    <property type="match status" value="1"/>
</dbReference>
<reference evidence="5" key="1">
    <citation type="journal article" date="2020" name="mSystems">
        <title>Genome- and Community-Level Interaction Insights into Carbon Utilization and Element Cycling Functions of Hydrothermarchaeota in Hydrothermal Sediment.</title>
        <authorList>
            <person name="Zhou Z."/>
            <person name="Liu Y."/>
            <person name="Xu W."/>
            <person name="Pan J."/>
            <person name="Luo Z.H."/>
            <person name="Li M."/>
        </authorList>
    </citation>
    <scope>NUCLEOTIDE SEQUENCE [LARGE SCALE GENOMIC DNA]</scope>
    <source>
        <strain evidence="5">SpSt-605</strain>
    </source>
</reference>
<keyword evidence="2" id="KW-0547">Nucleotide-binding</keyword>
<keyword evidence="1" id="KW-0813">Transport</keyword>
<dbReference type="InterPro" id="IPR003439">
    <property type="entry name" value="ABC_transporter-like_ATP-bd"/>
</dbReference>
<dbReference type="PANTHER" id="PTHR42781:SF4">
    <property type="entry name" value="SPERMIDINE_PUTRESCINE IMPORT ATP-BINDING PROTEIN POTA"/>
    <property type="match status" value="1"/>
</dbReference>
<keyword evidence="3 5" id="KW-0067">ATP-binding</keyword>
<dbReference type="GO" id="GO:0005524">
    <property type="term" value="F:ATP binding"/>
    <property type="evidence" value="ECO:0007669"/>
    <property type="project" value="UniProtKB-KW"/>
</dbReference>
<feature type="domain" description="ABC transporter" evidence="4">
    <location>
        <begin position="2"/>
        <end position="232"/>
    </location>
</feature>
<proteinExistence type="predicted"/>
<protein>
    <submittedName>
        <fullName evidence="5">ABC transporter ATP-binding protein</fullName>
    </submittedName>
</protein>
<dbReference type="Gene3D" id="3.40.50.300">
    <property type="entry name" value="P-loop containing nucleotide triphosphate hydrolases"/>
    <property type="match status" value="1"/>
</dbReference>
<evidence type="ECO:0000256" key="1">
    <source>
        <dbReference type="ARBA" id="ARBA00022448"/>
    </source>
</evidence>